<reference evidence="1 2" key="1">
    <citation type="journal article" date="2015" name="Nature">
        <title>rRNA introns, odd ribosomes, and small enigmatic genomes across a large radiation of phyla.</title>
        <authorList>
            <person name="Brown C.T."/>
            <person name="Hug L.A."/>
            <person name="Thomas B.C."/>
            <person name="Sharon I."/>
            <person name="Castelle C.J."/>
            <person name="Singh A."/>
            <person name="Wilkins M.J."/>
            <person name="Williams K.H."/>
            <person name="Banfield J.F."/>
        </authorList>
    </citation>
    <scope>NUCLEOTIDE SEQUENCE [LARGE SCALE GENOMIC DNA]</scope>
</reference>
<dbReference type="Gene3D" id="3.40.50.1000">
    <property type="entry name" value="HAD superfamily/HAD-like"/>
    <property type="match status" value="1"/>
</dbReference>
<dbReference type="Proteomes" id="UP000034894">
    <property type="component" value="Unassembled WGS sequence"/>
</dbReference>
<keyword evidence="1" id="KW-0378">Hydrolase</keyword>
<dbReference type="NCBIfam" id="TIGR01484">
    <property type="entry name" value="HAD-SF-IIB"/>
    <property type="match status" value="1"/>
</dbReference>
<evidence type="ECO:0000313" key="2">
    <source>
        <dbReference type="Proteomes" id="UP000034894"/>
    </source>
</evidence>
<dbReference type="SUPFAM" id="SSF56784">
    <property type="entry name" value="HAD-like"/>
    <property type="match status" value="1"/>
</dbReference>
<dbReference type="GO" id="GO:0000287">
    <property type="term" value="F:magnesium ion binding"/>
    <property type="evidence" value="ECO:0007669"/>
    <property type="project" value="TreeGrafter"/>
</dbReference>
<dbReference type="InterPro" id="IPR023214">
    <property type="entry name" value="HAD_sf"/>
</dbReference>
<proteinExistence type="predicted"/>
<accession>A0A0G1GC07</accession>
<protein>
    <submittedName>
        <fullName evidence="1">Cof family hydrolase</fullName>
    </submittedName>
</protein>
<organism evidence="1 2">
    <name type="scientific">Candidatus Gottesmanbacteria bacterium GW2011_GWA2_43_14</name>
    <dbReference type="NCBI Taxonomy" id="1618443"/>
    <lineage>
        <taxon>Bacteria</taxon>
        <taxon>Candidatus Gottesmaniibacteriota</taxon>
    </lineage>
</organism>
<dbReference type="STRING" id="1618443.UV73_C0010G0043"/>
<dbReference type="EMBL" id="LCFP01000010">
    <property type="protein sequence ID" value="KKS96458.1"/>
    <property type="molecule type" value="Genomic_DNA"/>
</dbReference>
<dbReference type="Pfam" id="PF08282">
    <property type="entry name" value="Hydrolase_3"/>
    <property type="match status" value="2"/>
</dbReference>
<dbReference type="PANTHER" id="PTHR10000">
    <property type="entry name" value="PHOSPHOSERINE PHOSPHATASE"/>
    <property type="match status" value="1"/>
</dbReference>
<dbReference type="InterPro" id="IPR036412">
    <property type="entry name" value="HAD-like_sf"/>
</dbReference>
<dbReference type="GO" id="GO:0005829">
    <property type="term" value="C:cytosol"/>
    <property type="evidence" value="ECO:0007669"/>
    <property type="project" value="TreeGrafter"/>
</dbReference>
<dbReference type="Gene3D" id="3.90.1070.10">
    <property type="match status" value="1"/>
</dbReference>
<sequence>MKYRCVVADVDGTLVVPAADRTTSASPRVIEAVKKTQEAGIVFTIATARSLDWVTGLVTSLNLTAPIILDNGARIYDCMVQKYIHNLLLSSSKASEILDILGRFPYKKYIVDEKSRFEYVAGKTEKFGPVVKMMVLHVDPYQASEIYEILSRLPGIKVTKSVSGTNPVKESIHITHNEAAKEIALRKIAELLGINMENIVAIGDSYNDFSLMTAVGFKAAMGNAVPEIKAIADYIAPSYEEDGVADVLEKFIIRDNA</sequence>
<dbReference type="AlphaFoldDB" id="A0A0G1GC07"/>
<gene>
    <name evidence="1" type="ORF">UV73_C0010G0043</name>
</gene>
<dbReference type="GO" id="GO:0016791">
    <property type="term" value="F:phosphatase activity"/>
    <property type="evidence" value="ECO:0007669"/>
    <property type="project" value="TreeGrafter"/>
</dbReference>
<comment type="caution">
    <text evidence="1">The sequence shown here is derived from an EMBL/GenBank/DDBJ whole genome shotgun (WGS) entry which is preliminary data.</text>
</comment>
<name>A0A0G1GC07_9BACT</name>
<dbReference type="PANTHER" id="PTHR10000:SF8">
    <property type="entry name" value="HAD SUPERFAMILY HYDROLASE-LIKE, TYPE 3"/>
    <property type="match status" value="1"/>
</dbReference>
<dbReference type="InterPro" id="IPR006379">
    <property type="entry name" value="HAD-SF_hydro_IIB"/>
</dbReference>
<evidence type="ECO:0000313" key="1">
    <source>
        <dbReference type="EMBL" id="KKS96458.1"/>
    </source>
</evidence>